<sequence length="112" mass="12452">MGPGNDLEDVVLILDTPDGGIEAWIGLPPVIMNHLDHDPNFLAHVSLAQTVSGPESAPPLSIPACSYMIEFRLPSSYTKVLDLLVLYFSTPFVRFRFSKFPTSSEVIFHFLF</sequence>
<proteinExistence type="predicted"/>
<evidence type="ECO:0000313" key="1">
    <source>
        <dbReference type="EMBL" id="CAH9138927.1"/>
    </source>
</evidence>
<keyword evidence="2" id="KW-1185">Reference proteome</keyword>
<protein>
    <submittedName>
        <fullName evidence="1">Uncharacterized protein</fullName>
    </submittedName>
</protein>
<accession>A0AAV0FTI8</accession>
<dbReference type="Proteomes" id="UP001152523">
    <property type="component" value="Unassembled WGS sequence"/>
</dbReference>
<reference evidence="1" key="1">
    <citation type="submission" date="2022-07" db="EMBL/GenBank/DDBJ databases">
        <authorList>
            <person name="Macas J."/>
            <person name="Novak P."/>
            <person name="Neumann P."/>
        </authorList>
    </citation>
    <scope>NUCLEOTIDE SEQUENCE</scope>
</reference>
<gene>
    <name evidence="1" type="ORF">CEPIT_LOCUS37192</name>
</gene>
<name>A0AAV0FTI8_9ASTE</name>
<dbReference type="AlphaFoldDB" id="A0AAV0FTI8"/>
<evidence type="ECO:0000313" key="2">
    <source>
        <dbReference type="Proteomes" id="UP001152523"/>
    </source>
</evidence>
<comment type="caution">
    <text evidence="1">The sequence shown here is derived from an EMBL/GenBank/DDBJ whole genome shotgun (WGS) entry which is preliminary data.</text>
</comment>
<organism evidence="1 2">
    <name type="scientific">Cuscuta epithymum</name>
    <dbReference type="NCBI Taxonomy" id="186058"/>
    <lineage>
        <taxon>Eukaryota</taxon>
        <taxon>Viridiplantae</taxon>
        <taxon>Streptophyta</taxon>
        <taxon>Embryophyta</taxon>
        <taxon>Tracheophyta</taxon>
        <taxon>Spermatophyta</taxon>
        <taxon>Magnoliopsida</taxon>
        <taxon>eudicotyledons</taxon>
        <taxon>Gunneridae</taxon>
        <taxon>Pentapetalae</taxon>
        <taxon>asterids</taxon>
        <taxon>lamiids</taxon>
        <taxon>Solanales</taxon>
        <taxon>Convolvulaceae</taxon>
        <taxon>Cuscuteae</taxon>
        <taxon>Cuscuta</taxon>
        <taxon>Cuscuta subgen. Cuscuta</taxon>
    </lineage>
</organism>
<dbReference type="EMBL" id="CAMAPF010001013">
    <property type="protein sequence ID" value="CAH9138927.1"/>
    <property type="molecule type" value="Genomic_DNA"/>
</dbReference>